<dbReference type="eggNOG" id="COG0498">
    <property type="taxonomic scope" value="Bacteria"/>
</dbReference>
<dbReference type="SUPFAM" id="SSF53686">
    <property type="entry name" value="Tryptophan synthase beta subunit-like PLP-dependent enzymes"/>
    <property type="match status" value="1"/>
</dbReference>
<dbReference type="GO" id="GO:0004794">
    <property type="term" value="F:threonine deaminase activity"/>
    <property type="evidence" value="ECO:0007669"/>
    <property type="project" value="TreeGrafter"/>
</dbReference>
<dbReference type="GO" id="GO:0030170">
    <property type="term" value="F:pyridoxal phosphate binding"/>
    <property type="evidence" value="ECO:0007669"/>
    <property type="project" value="InterPro"/>
</dbReference>
<protein>
    <submittedName>
        <fullName evidence="5">Pyridoxal-5'-phosphate-dependent protein beta subunit</fullName>
    </submittedName>
</protein>
<gene>
    <name evidence="5" type="ordered locus">Haur_1568</name>
</gene>
<keyword evidence="3" id="KW-0456">Lyase</keyword>
<accession>A9B4P6</accession>
<evidence type="ECO:0000259" key="4">
    <source>
        <dbReference type="Pfam" id="PF00291"/>
    </source>
</evidence>
<dbReference type="BioCyc" id="HAUR316274:GHYA-1592-MONOMER"/>
<evidence type="ECO:0000313" key="6">
    <source>
        <dbReference type="Proteomes" id="UP000000787"/>
    </source>
</evidence>
<sequence>MIRPRGHCGVINLPAVSSIISLGEGCTPLTKVKVGRHSFLAKLEFLNPTGSYKDRGVSVMMSHILSHQVRQVIDDSSGNAGASISAYAAHAGIQARIFVPAHASSYKKQQIQRFNATLVEVEGLRSATTTACWKEAQHTTYASHAWSPFFLAGQMTCAWEMWEQLGRRVPAAIVCVAGQGGLLIGLLQGFKALLKAKLIPHLPRLYAVQARACDPIVRAWEERKEFPQACVEQTTLAEGIRIAQPVRGRDILRAIYESAGAAIRVEEHEILAAQAMLAHQGLLVEATSAAAVAGLSQICQLTELAPDDIVIPLTGSGLKQAAVAELSMRS</sequence>
<evidence type="ECO:0000256" key="1">
    <source>
        <dbReference type="ARBA" id="ARBA00001933"/>
    </source>
</evidence>
<dbReference type="PROSITE" id="PS00165">
    <property type="entry name" value="DEHYDRATASE_SER_THR"/>
    <property type="match status" value="1"/>
</dbReference>
<dbReference type="Gene3D" id="3.40.50.1100">
    <property type="match status" value="2"/>
</dbReference>
<feature type="domain" description="Tryptophan synthase beta chain-like PALP" evidence="4">
    <location>
        <begin position="20"/>
        <end position="315"/>
    </location>
</feature>
<dbReference type="GO" id="GO:0009097">
    <property type="term" value="P:isoleucine biosynthetic process"/>
    <property type="evidence" value="ECO:0007669"/>
    <property type="project" value="TreeGrafter"/>
</dbReference>
<evidence type="ECO:0000256" key="3">
    <source>
        <dbReference type="ARBA" id="ARBA00023239"/>
    </source>
</evidence>
<dbReference type="InterPro" id="IPR001926">
    <property type="entry name" value="TrpB-like_PALP"/>
</dbReference>
<dbReference type="Pfam" id="PF00291">
    <property type="entry name" value="PALP"/>
    <property type="match status" value="1"/>
</dbReference>
<dbReference type="KEGG" id="hau:Haur_1568"/>
<dbReference type="Proteomes" id="UP000000787">
    <property type="component" value="Chromosome"/>
</dbReference>
<organism evidence="5 6">
    <name type="scientific">Herpetosiphon aurantiacus (strain ATCC 23779 / DSM 785 / 114-95)</name>
    <dbReference type="NCBI Taxonomy" id="316274"/>
    <lineage>
        <taxon>Bacteria</taxon>
        <taxon>Bacillati</taxon>
        <taxon>Chloroflexota</taxon>
        <taxon>Chloroflexia</taxon>
        <taxon>Herpetosiphonales</taxon>
        <taxon>Herpetosiphonaceae</taxon>
        <taxon>Herpetosiphon</taxon>
    </lineage>
</organism>
<dbReference type="HOGENOM" id="CLU_028142_4_0_0"/>
<dbReference type="AlphaFoldDB" id="A9B4P6"/>
<dbReference type="GO" id="GO:0006565">
    <property type="term" value="P:L-serine catabolic process"/>
    <property type="evidence" value="ECO:0007669"/>
    <property type="project" value="TreeGrafter"/>
</dbReference>
<keyword evidence="6" id="KW-1185">Reference proteome</keyword>
<dbReference type="InterPro" id="IPR000634">
    <property type="entry name" value="Ser/Thr_deHydtase_PyrdxlP-BS"/>
</dbReference>
<dbReference type="InParanoid" id="A9B4P6"/>
<dbReference type="PANTHER" id="PTHR48078:SF6">
    <property type="entry name" value="L-THREONINE DEHYDRATASE CATABOLIC TDCB"/>
    <property type="match status" value="1"/>
</dbReference>
<dbReference type="GO" id="GO:0006567">
    <property type="term" value="P:L-threonine catabolic process"/>
    <property type="evidence" value="ECO:0007669"/>
    <property type="project" value="TreeGrafter"/>
</dbReference>
<evidence type="ECO:0000256" key="2">
    <source>
        <dbReference type="ARBA" id="ARBA00022898"/>
    </source>
</evidence>
<dbReference type="InterPro" id="IPR036052">
    <property type="entry name" value="TrpB-like_PALP_sf"/>
</dbReference>
<name>A9B4P6_HERA2</name>
<dbReference type="PANTHER" id="PTHR48078">
    <property type="entry name" value="THREONINE DEHYDRATASE, MITOCHONDRIAL-RELATED"/>
    <property type="match status" value="1"/>
</dbReference>
<dbReference type="STRING" id="316274.Haur_1568"/>
<dbReference type="EMBL" id="CP000875">
    <property type="protein sequence ID" value="ABX04211.1"/>
    <property type="molecule type" value="Genomic_DNA"/>
</dbReference>
<evidence type="ECO:0000313" key="5">
    <source>
        <dbReference type="EMBL" id="ABX04211.1"/>
    </source>
</evidence>
<dbReference type="GO" id="GO:0003941">
    <property type="term" value="F:L-serine ammonia-lyase activity"/>
    <property type="evidence" value="ECO:0007669"/>
    <property type="project" value="TreeGrafter"/>
</dbReference>
<proteinExistence type="predicted"/>
<dbReference type="InterPro" id="IPR050147">
    <property type="entry name" value="Ser/Thr_Dehydratase"/>
</dbReference>
<keyword evidence="2" id="KW-0663">Pyridoxal phosphate</keyword>
<comment type="cofactor">
    <cofactor evidence="1">
        <name>pyridoxal 5'-phosphate</name>
        <dbReference type="ChEBI" id="CHEBI:597326"/>
    </cofactor>
</comment>
<reference evidence="5 6" key="1">
    <citation type="journal article" date="2011" name="Stand. Genomic Sci.">
        <title>Complete genome sequence of the filamentous gliding predatory bacterium Herpetosiphon aurantiacus type strain (114-95(T)).</title>
        <authorList>
            <person name="Kiss H."/>
            <person name="Nett M."/>
            <person name="Domin N."/>
            <person name="Martin K."/>
            <person name="Maresca J.A."/>
            <person name="Copeland A."/>
            <person name="Lapidus A."/>
            <person name="Lucas S."/>
            <person name="Berry K.W."/>
            <person name="Glavina Del Rio T."/>
            <person name="Dalin E."/>
            <person name="Tice H."/>
            <person name="Pitluck S."/>
            <person name="Richardson P."/>
            <person name="Bruce D."/>
            <person name="Goodwin L."/>
            <person name="Han C."/>
            <person name="Detter J.C."/>
            <person name="Schmutz J."/>
            <person name="Brettin T."/>
            <person name="Land M."/>
            <person name="Hauser L."/>
            <person name="Kyrpides N.C."/>
            <person name="Ivanova N."/>
            <person name="Goker M."/>
            <person name="Woyke T."/>
            <person name="Klenk H.P."/>
            <person name="Bryant D.A."/>
        </authorList>
    </citation>
    <scope>NUCLEOTIDE SEQUENCE [LARGE SCALE GENOMIC DNA]</scope>
    <source>
        <strain evidence="6">ATCC 23779 / DSM 785 / 114-95</strain>
    </source>
</reference>